<feature type="transmembrane region" description="Helical" evidence="6">
    <location>
        <begin position="86"/>
        <end position="108"/>
    </location>
</feature>
<feature type="transmembrane region" description="Helical" evidence="6">
    <location>
        <begin position="234"/>
        <end position="253"/>
    </location>
</feature>
<accession>Q7XB56</accession>
<dbReference type="NCBIfam" id="NF037982">
    <property type="entry name" value="Nramp_1"/>
    <property type="match status" value="1"/>
</dbReference>
<proteinExistence type="evidence at transcript level"/>
<evidence type="ECO:0000256" key="6">
    <source>
        <dbReference type="SAM" id="Phobius"/>
    </source>
</evidence>
<evidence type="ECO:0000256" key="4">
    <source>
        <dbReference type="ARBA" id="ARBA00022989"/>
    </source>
</evidence>
<dbReference type="HAMAP" id="MF_00221">
    <property type="entry name" value="NRAMP"/>
    <property type="match status" value="1"/>
</dbReference>
<dbReference type="Pfam" id="PF01566">
    <property type="entry name" value="Nramp"/>
    <property type="match status" value="1"/>
</dbReference>
<feature type="transmembrane region" description="Helical" evidence="6">
    <location>
        <begin position="190"/>
        <end position="208"/>
    </location>
</feature>
<evidence type="ECO:0000313" key="7">
    <source>
        <dbReference type="EMBL" id="BAC80141.1"/>
    </source>
</evidence>
<dbReference type="NCBIfam" id="TIGR01197">
    <property type="entry name" value="nramp"/>
    <property type="match status" value="1"/>
</dbReference>
<evidence type="ECO:0000256" key="3">
    <source>
        <dbReference type="ARBA" id="ARBA00022692"/>
    </source>
</evidence>
<dbReference type="PANTHER" id="PTHR11706:SF111">
    <property type="entry name" value="METAL TRANSPORTER NRAMP4"/>
    <property type="match status" value="1"/>
</dbReference>
<protein>
    <submittedName>
        <fullName evidence="7">Nramp metal transporter homolog</fullName>
    </submittedName>
</protein>
<dbReference type="GO" id="GO:0034755">
    <property type="term" value="P:iron ion transmembrane transport"/>
    <property type="evidence" value="ECO:0007669"/>
    <property type="project" value="TreeGrafter"/>
</dbReference>
<sequence>MSESERARPFLESEEKAFEETDKVHVVGVDEDDDVGYDELGNAPPFSWKKLWLFTGPGFLMSIAFLDPGNLESDLQAGAIAGYSLIWLLMWATAIGLLIQLLSARLGVATGRHLAELCREEYPTWARMVLWIMAEIALIGADIQEVIGSAIAIKILSNGLIPLWAGVVITALDCFIFLILENYGVRKLEAVFAVLIATMALSFAWMFGQTKPSGTELLVGALVPKLSSRTIKQAVGIVGCIIMPHNVYLHSALVQSREIDPKKRFRVKEALRYYSIESTGALVVSFIINVCVTTVFAKSFYKTDIADTIGLANAGDYLQEKYGGGYFPVYYIWAVGLLAAGQSSTITGTYAGQFIMGGFLNLKMKKWIRATITRSCAIIPTMIVAIVFNSSATLLDELNEWLNVLQSVQIPFAVIPLLCLVSNERIMGSFKIKPLMQAISWLVAALVIAINAYLMVNFFSGAAKSVVMLVLVIIFVVAYVFFVLYLISRGFTYTPWQLVASEKVKERDDE</sequence>
<keyword evidence="4 6" id="KW-1133">Transmembrane helix</keyword>
<comment type="subcellular location">
    <subcellularLocation>
        <location evidence="1">Membrane</location>
        <topology evidence="1">Multi-pass membrane protein</topology>
    </subcellularLocation>
</comment>
<feature type="transmembrane region" description="Helical" evidence="6">
    <location>
        <begin position="51"/>
        <end position="66"/>
    </location>
</feature>
<dbReference type="GO" id="GO:0005384">
    <property type="term" value="F:manganese ion transmembrane transporter activity"/>
    <property type="evidence" value="ECO:0007669"/>
    <property type="project" value="TreeGrafter"/>
</dbReference>
<feature type="transmembrane region" description="Helical" evidence="6">
    <location>
        <begin position="274"/>
        <end position="297"/>
    </location>
</feature>
<dbReference type="EMBL" id="AB115423">
    <property type="protein sequence ID" value="BAC80141.1"/>
    <property type="molecule type" value="mRNA"/>
</dbReference>
<evidence type="ECO:0000256" key="5">
    <source>
        <dbReference type="ARBA" id="ARBA00023136"/>
    </source>
</evidence>
<feature type="transmembrane region" description="Helical" evidence="6">
    <location>
        <begin position="330"/>
        <end position="351"/>
    </location>
</feature>
<feature type="transmembrane region" description="Helical" evidence="6">
    <location>
        <begin position="466"/>
        <end position="487"/>
    </location>
</feature>
<dbReference type="AlphaFoldDB" id="Q7XB56"/>
<evidence type="ECO:0000256" key="1">
    <source>
        <dbReference type="ARBA" id="ARBA00004141"/>
    </source>
</evidence>
<keyword evidence="5 6" id="KW-0472">Membrane</keyword>
<gene>
    <name evidence="7" type="primary">TjNramp4</name>
</gene>
<dbReference type="PRINTS" id="PR00447">
    <property type="entry name" value="NATRESASSCMP"/>
</dbReference>
<organism evidence="7">
    <name type="scientific">Thlaspi japonicum</name>
    <name type="common">Penny-cress</name>
    <dbReference type="NCBI Taxonomy" id="196120"/>
    <lineage>
        <taxon>Eukaryota</taxon>
        <taxon>Viridiplantae</taxon>
        <taxon>Streptophyta</taxon>
        <taxon>Embryophyta</taxon>
        <taxon>Tracheophyta</taxon>
        <taxon>Spermatophyta</taxon>
        <taxon>Magnoliopsida</taxon>
        <taxon>eudicotyledons</taxon>
        <taxon>Gunneridae</taxon>
        <taxon>Pentapetalae</taxon>
        <taxon>rosids</taxon>
        <taxon>malvids</taxon>
        <taxon>Brassicales</taxon>
        <taxon>Brassicaceae</taxon>
        <taxon>Thlaspideae</taxon>
        <taxon>Thlaspi</taxon>
    </lineage>
</organism>
<dbReference type="InterPro" id="IPR001046">
    <property type="entry name" value="NRAMP_fam"/>
</dbReference>
<reference evidence="7" key="1">
    <citation type="journal article" date="2005" name="Plant Physiol. Biochem.">
        <title>Cloning of three ZIP/Nramp transporter genes from a Ni hyperaccumulator plant Thlaspi japonicum and their Ni2+-transport abilities.</title>
        <authorList>
            <person name="Mizuno T."/>
            <person name="Usui K."/>
            <person name="Horie K."/>
            <person name="Nosaka S."/>
            <person name="Mizuno N."/>
            <person name="Obata H."/>
        </authorList>
    </citation>
    <scope>NUCLEOTIDE SEQUENCE</scope>
</reference>
<feature type="transmembrane region" description="Helical" evidence="6">
    <location>
        <begin position="435"/>
        <end position="454"/>
    </location>
</feature>
<feature type="transmembrane region" description="Helical" evidence="6">
    <location>
        <begin position="372"/>
        <end position="392"/>
    </location>
</feature>
<dbReference type="GO" id="GO:2000379">
    <property type="term" value="P:positive regulation of reactive oxygen species metabolic process"/>
    <property type="evidence" value="ECO:0007669"/>
    <property type="project" value="TreeGrafter"/>
</dbReference>
<dbReference type="GO" id="GO:0042742">
    <property type="term" value="P:defense response to bacterium"/>
    <property type="evidence" value="ECO:0007669"/>
    <property type="project" value="TreeGrafter"/>
</dbReference>
<dbReference type="GO" id="GO:0005774">
    <property type="term" value="C:vacuolar membrane"/>
    <property type="evidence" value="ECO:0007669"/>
    <property type="project" value="TreeGrafter"/>
</dbReference>
<dbReference type="PANTHER" id="PTHR11706">
    <property type="entry name" value="SOLUTE CARRIER PROTEIN FAMILY 11 MEMBER"/>
    <property type="match status" value="1"/>
</dbReference>
<name>Q7XB56_THLJA</name>
<feature type="transmembrane region" description="Helical" evidence="6">
    <location>
        <begin position="129"/>
        <end position="153"/>
    </location>
</feature>
<feature type="transmembrane region" description="Helical" evidence="6">
    <location>
        <begin position="404"/>
        <end position="423"/>
    </location>
</feature>
<dbReference type="GO" id="GO:0015086">
    <property type="term" value="F:cadmium ion transmembrane transporter activity"/>
    <property type="evidence" value="ECO:0007669"/>
    <property type="project" value="TreeGrafter"/>
</dbReference>
<feature type="transmembrane region" description="Helical" evidence="6">
    <location>
        <begin position="159"/>
        <end position="178"/>
    </location>
</feature>
<keyword evidence="3 6" id="KW-0812">Transmembrane</keyword>
<comment type="similarity">
    <text evidence="2">Belongs to the NRAMP (TC 2.A.55) family.</text>
</comment>
<evidence type="ECO:0000256" key="2">
    <source>
        <dbReference type="ARBA" id="ARBA00009965"/>
    </source>
</evidence>